<dbReference type="Proteomes" id="UP000245942">
    <property type="component" value="Unassembled WGS sequence"/>
</dbReference>
<accession>A0A316UGH7</accession>
<evidence type="ECO:0000259" key="2">
    <source>
        <dbReference type="Pfam" id="PF02602"/>
    </source>
</evidence>
<dbReference type="InterPro" id="IPR039793">
    <property type="entry name" value="UROS/Hem4"/>
</dbReference>
<name>A0A316UGH7_9BASI</name>
<dbReference type="InterPro" id="IPR003754">
    <property type="entry name" value="4pyrrol_synth_uPrphyn_synth"/>
</dbReference>
<dbReference type="PANTHER" id="PTHR12390:SF0">
    <property type="entry name" value="UROPORPHYRINOGEN-III SYNTHASE"/>
    <property type="match status" value="1"/>
</dbReference>
<feature type="region of interest" description="Disordered" evidence="1">
    <location>
        <begin position="78"/>
        <end position="110"/>
    </location>
</feature>
<dbReference type="SUPFAM" id="SSF69618">
    <property type="entry name" value="HemD-like"/>
    <property type="match status" value="1"/>
</dbReference>
<evidence type="ECO:0000256" key="1">
    <source>
        <dbReference type="SAM" id="MobiDB-lite"/>
    </source>
</evidence>
<feature type="compositionally biased region" description="Gly residues" evidence="1">
    <location>
        <begin position="96"/>
        <end position="106"/>
    </location>
</feature>
<dbReference type="PANTHER" id="PTHR12390">
    <property type="entry name" value="UROPORPHYRINOGEN III SYNTHASE"/>
    <property type="match status" value="1"/>
</dbReference>
<gene>
    <name evidence="3" type="ORF">BCV69DRAFT_109</name>
</gene>
<dbReference type="OrthoDB" id="5595751at2759"/>
<proteinExistence type="predicted"/>
<sequence>MSSPVMLHSQLPPTHASSPTIATALLLRTPISPAEGTDAYHDAFGTFCLPSFPMSALDSGATTPVAAGFSFGMAVGGRAGGSEGEAQKERMRMSGTGAGSSRGDGGAAPRPEEQLLQALQRQQLSINTNGRDKRAGSPHRNYARTQPTYDDSQPSSPSSPSAPKKERQASESQETPPRKTSFVLTTHHATSSSAASSSTKDSREWCVTSMQVLSSQSCNHDDFDRMLSEGQWAGVVATSSRAWDNWKAAVKRCKAKGKAPTTNWQQTPFFLISPRAAATFRSSTLEGLPTEWAPSATKAFGCPANAKNQGADAEGKGAGEALGQYIVGWLQRRAAPAPLSATSASGEQAPATARPPLLLLQGDKSLPALPDILAKNEIPFETIRVYETCEDSSLQDNLNRLQLFYTGLGIHDVEEEATLLLNSAEDVSLELQAPSGGARPDWIVFFSPSGVDYSARHLRALGWLPPALAANEETEASDVDIGSTSVDYPRYVALGPTTAKHLRDQYGLYTEADLANANGVSSASLSASLDQEEAILPESNGKESGHKNGAAKPTKDCGPTQSRVSVFIATSTDPKGVREAIKQGERASV</sequence>
<dbReference type="InterPro" id="IPR036108">
    <property type="entry name" value="4pyrrol_syn_uPrphyn_synt_sf"/>
</dbReference>
<organism evidence="3 4">
    <name type="scientific">Pseudomicrostroma glucosiphilum</name>
    <dbReference type="NCBI Taxonomy" id="1684307"/>
    <lineage>
        <taxon>Eukaryota</taxon>
        <taxon>Fungi</taxon>
        <taxon>Dikarya</taxon>
        <taxon>Basidiomycota</taxon>
        <taxon>Ustilaginomycotina</taxon>
        <taxon>Exobasidiomycetes</taxon>
        <taxon>Microstromatales</taxon>
        <taxon>Microstromatales incertae sedis</taxon>
        <taxon>Pseudomicrostroma</taxon>
    </lineage>
</organism>
<feature type="compositionally biased region" description="Low complexity" evidence="1">
    <location>
        <begin position="185"/>
        <end position="199"/>
    </location>
</feature>
<dbReference type="GeneID" id="37010800"/>
<dbReference type="GO" id="GO:0004852">
    <property type="term" value="F:uroporphyrinogen-III synthase activity"/>
    <property type="evidence" value="ECO:0007669"/>
    <property type="project" value="InterPro"/>
</dbReference>
<feature type="region of interest" description="Disordered" evidence="1">
    <location>
        <begin position="538"/>
        <end position="565"/>
    </location>
</feature>
<dbReference type="RefSeq" id="XP_025350621.1">
    <property type="nucleotide sequence ID" value="XM_025489066.1"/>
</dbReference>
<feature type="domain" description="Tetrapyrrole biosynthesis uroporphyrinogen III synthase" evidence="2">
    <location>
        <begin position="356"/>
        <end position="504"/>
    </location>
</feature>
<evidence type="ECO:0000313" key="4">
    <source>
        <dbReference type="Proteomes" id="UP000245942"/>
    </source>
</evidence>
<protein>
    <recommendedName>
        <fullName evidence="2">Tetrapyrrole biosynthesis uroporphyrinogen III synthase domain-containing protein</fullName>
    </recommendedName>
</protein>
<dbReference type="GO" id="GO:0005829">
    <property type="term" value="C:cytosol"/>
    <property type="evidence" value="ECO:0007669"/>
    <property type="project" value="TreeGrafter"/>
</dbReference>
<feature type="compositionally biased region" description="Low complexity" evidence="1">
    <location>
        <begin position="152"/>
        <end position="162"/>
    </location>
</feature>
<dbReference type="GO" id="GO:0006782">
    <property type="term" value="P:protoporphyrinogen IX biosynthetic process"/>
    <property type="evidence" value="ECO:0007669"/>
    <property type="project" value="UniProtKB-UniPathway"/>
</dbReference>
<dbReference type="Pfam" id="PF02602">
    <property type="entry name" value="HEM4"/>
    <property type="match status" value="1"/>
</dbReference>
<dbReference type="Gene3D" id="3.40.50.10090">
    <property type="match status" value="2"/>
</dbReference>
<evidence type="ECO:0000313" key="3">
    <source>
        <dbReference type="EMBL" id="PWN23461.1"/>
    </source>
</evidence>
<dbReference type="GO" id="GO:0006780">
    <property type="term" value="P:uroporphyrinogen III biosynthetic process"/>
    <property type="evidence" value="ECO:0007669"/>
    <property type="project" value="InterPro"/>
</dbReference>
<dbReference type="EMBL" id="KZ819321">
    <property type="protein sequence ID" value="PWN23461.1"/>
    <property type="molecule type" value="Genomic_DNA"/>
</dbReference>
<dbReference type="AlphaFoldDB" id="A0A316UGH7"/>
<feature type="region of interest" description="Disordered" evidence="1">
    <location>
        <begin position="124"/>
        <end position="201"/>
    </location>
</feature>
<reference evidence="3 4" key="1">
    <citation type="journal article" date="2018" name="Mol. Biol. Evol.">
        <title>Broad Genomic Sampling Reveals a Smut Pathogenic Ancestry of the Fungal Clade Ustilaginomycotina.</title>
        <authorList>
            <person name="Kijpornyongpan T."/>
            <person name="Mondo S.J."/>
            <person name="Barry K."/>
            <person name="Sandor L."/>
            <person name="Lee J."/>
            <person name="Lipzen A."/>
            <person name="Pangilinan J."/>
            <person name="LaButti K."/>
            <person name="Hainaut M."/>
            <person name="Henrissat B."/>
            <person name="Grigoriev I.V."/>
            <person name="Spatafora J.W."/>
            <person name="Aime M.C."/>
        </authorList>
    </citation>
    <scope>NUCLEOTIDE SEQUENCE [LARGE SCALE GENOMIC DNA]</scope>
    <source>
        <strain evidence="3 4">MCA 4718</strain>
    </source>
</reference>
<keyword evidence="4" id="KW-1185">Reference proteome</keyword>
<dbReference type="UniPathway" id="UPA00251">
    <property type="reaction ID" value="UER00320"/>
</dbReference>
<dbReference type="STRING" id="1684307.A0A316UGH7"/>